<organism evidence="1">
    <name type="scientific">Guillardia theta (strain CCMP2712)</name>
    <name type="common">Cryptophyte</name>
    <dbReference type="NCBI Taxonomy" id="905079"/>
    <lineage>
        <taxon>Eukaryota</taxon>
        <taxon>Cryptophyceae</taxon>
        <taxon>Pyrenomonadales</taxon>
        <taxon>Geminigeraceae</taxon>
        <taxon>Guillardia</taxon>
    </lineage>
</organism>
<evidence type="ECO:0000313" key="2">
    <source>
        <dbReference type="EnsemblProtists" id="EKX43261"/>
    </source>
</evidence>
<keyword evidence="3" id="KW-1185">Reference proteome</keyword>
<name>L1J419_GUITC</name>
<gene>
    <name evidence="1" type="ORF">GUITHDRAFT_153304</name>
</gene>
<dbReference type="GeneID" id="17299989"/>
<reference evidence="2" key="3">
    <citation type="submission" date="2015-06" db="UniProtKB">
        <authorList>
            <consortium name="EnsemblProtists"/>
        </authorList>
    </citation>
    <scope>IDENTIFICATION</scope>
</reference>
<dbReference type="EMBL" id="JH993011">
    <property type="protein sequence ID" value="EKX43261.1"/>
    <property type="molecule type" value="Genomic_DNA"/>
</dbReference>
<dbReference type="PaxDb" id="55529-EKX43261"/>
<reference evidence="1 3" key="1">
    <citation type="journal article" date="2012" name="Nature">
        <title>Algal genomes reveal evolutionary mosaicism and the fate of nucleomorphs.</title>
        <authorList>
            <consortium name="DOE Joint Genome Institute"/>
            <person name="Curtis B.A."/>
            <person name="Tanifuji G."/>
            <person name="Burki F."/>
            <person name="Gruber A."/>
            <person name="Irimia M."/>
            <person name="Maruyama S."/>
            <person name="Arias M.C."/>
            <person name="Ball S.G."/>
            <person name="Gile G.H."/>
            <person name="Hirakawa Y."/>
            <person name="Hopkins J.F."/>
            <person name="Kuo A."/>
            <person name="Rensing S.A."/>
            <person name="Schmutz J."/>
            <person name="Symeonidi A."/>
            <person name="Elias M."/>
            <person name="Eveleigh R.J."/>
            <person name="Herman E.K."/>
            <person name="Klute M.J."/>
            <person name="Nakayama T."/>
            <person name="Obornik M."/>
            <person name="Reyes-Prieto A."/>
            <person name="Armbrust E.V."/>
            <person name="Aves S.J."/>
            <person name="Beiko R.G."/>
            <person name="Coutinho P."/>
            <person name="Dacks J.B."/>
            <person name="Durnford D.G."/>
            <person name="Fast N.M."/>
            <person name="Green B.R."/>
            <person name="Grisdale C.J."/>
            <person name="Hempel F."/>
            <person name="Henrissat B."/>
            <person name="Hoppner M.P."/>
            <person name="Ishida K."/>
            <person name="Kim E."/>
            <person name="Koreny L."/>
            <person name="Kroth P.G."/>
            <person name="Liu Y."/>
            <person name="Malik S.B."/>
            <person name="Maier U.G."/>
            <person name="McRose D."/>
            <person name="Mock T."/>
            <person name="Neilson J.A."/>
            <person name="Onodera N.T."/>
            <person name="Poole A.M."/>
            <person name="Pritham E.J."/>
            <person name="Richards T.A."/>
            <person name="Rocap G."/>
            <person name="Roy S.W."/>
            <person name="Sarai C."/>
            <person name="Schaack S."/>
            <person name="Shirato S."/>
            <person name="Slamovits C.H."/>
            <person name="Spencer D.F."/>
            <person name="Suzuki S."/>
            <person name="Worden A.Z."/>
            <person name="Zauner S."/>
            <person name="Barry K."/>
            <person name="Bell C."/>
            <person name="Bharti A.K."/>
            <person name="Crow J.A."/>
            <person name="Grimwood J."/>
            <person name="Kramer R."/>
            <person name="Lindquist E."/>
            <person name="Lucas S."/>
            <person name="Salamov A."/>
            <person name="McFadden G.I."/>
            <person name="Lane C.E."/>
            <person name="Keeling P.J."/>
            <person name="Gray M.W."/>
            <person name="Grigoriev I.V."/>
            <person name="Archibald J.M."/>
        </authorList>
    </citation>
    <scope>NUCLEOTIDE SEQUENCE</scope>
    <source>
        <strain evidence="1 3">CCMP2712</strain>
    </source>
</reference>
<proteinExistence type="predicted"/>
<dbReference type="EnsemblProtists" id="EKX43261">
    <property type="protein sequence ID" value="EKX43261"/>
    <property type="gene ID" value="GUITHDRAFT_153304"/>
</dbReference>
<dbReference type="RefSeq" id="XP_005830241.1">
    <property type="nucleotide sequence ID" value="XM_005830184.1"/>
</dbReference>
<evidence type="ECO:0000313" key="3">
    <source>
        <dbReference type="Proteomes" id="UP000011087"/>
    </source>
</evidence>
<dbReference type="Proteomes" id="UP000011087">
    <property type="component" value="Unassembled WGS sequence"/>
</dbReference>
<protein>
    <submittedName>
        <fullName evidence="1 2">Uncharacterized protein</fullName>
    </submittedName>
</protein>
<sequence>MLEIAARLASTCCSESAHDSSEDDFCTPALIAGFFGPVVAHRLVAATPMDGDLNVQETVIGRALEEEASPL</sequence>
<evidence type="ECO:0000313" key="1">
    <source>
        <dbReference type="EMBL" id="EKX43261.1"/>
    </source>
</evidence>
<dbReference type="KEGG" id="gtt:GUITHDRAFT_153304"/>
<dbReference type="HOGENOM" id="CLU_2745425_0_0_1"/>
<accession>L1J419</accession>
<reference evidence="3" key="2">
    <citation type="submission" date="2012-11" db="EMBL/GenBank/DDBJ databases">
        <authorList>
            <person name="Kuo A."/>
            <person name="Curtis B.A."/>
            <person name="Tanifuji G."/>
            <person name="Burki F."/>
            <person name="Gruber A."/>
            <person name="Irimia M."/>
            <person name="Maruyama S."/>
            <person name="Arias M.C."/>
            <person name="Ball S.G."/>
            <person name="Gile G.H."/>
            <person name="Hirakawa Y."/>
            <person name="Hopkins J.F."/>
            <person name="Rensing S.A."/>
            <person name="Schmutz J."/>
            <person name="Symeonidi A."/>
            <person name="Elias M."/>
            <person name="Eveleigh R.J."/>
            <person name="Herman E.K."/>
            <person name="Klute M.J."/>
            <person name="Nakayama T."/>
            <person name="Obornik M."/>
            <person name="Reyes-Prieto A."/>
            <person name="Armbrust E.V."/>
            <person name="Aves S.J."/>
            <person name="Beiko R.G."/>
            <person name="Coutinho P."/>
            <person name="Dacks J.B."/>
            <person name="Durnford D.G."/>
            <person name="Fast N.M."/>
            <person name="Green B.R."/>
            <person name="Grisdale C."/>
            <person name="Hempe F."/>
            <person name="Henrissat B."/>
            <person name="Hoppner M.P."/>
            <person name="Ishida K.-I."/>
            <person name="Kim E."/>
            <person name="Koreny L."/>
            <person name="Kroth P.G."/>
            <person name="Liu Y."/>
            <person name="Malik S.-B."/>
            <person name="Maier U.G."/>
            <person name="McRose D."/>
            <person name="Mock T."/>
            <person name="Neilson J.A."/>
            <person name="Onodera N.T."/>
            <person name="Poole A.M."/>
            <person name="Pritham E.J."/>
            <person name="Richards T.A."/>
            <person name="Rocap G."/>
            <person name="Roy S.W."/>
            <person name="Sarai C."/>
            <person name="Schaack S."/>
            <person name="Shirato S."/>
            <person name="Slamovits C.H."/>
            <person name="Spencer D.F."/>
            <person name="Suzuki S."/>
            <person name="Worden A.Z."/>
            <person name="Zauner S."/>
            <person name="Barry K."/>
            <person name="Bell C."/>
            <person name="Bharti A.K."/>
            <person name="Crow J.A."/>
            <person name="Grimwood J."/>
            <person name="Kramer R."/>
            <person name="Lindquist E."/>
            <person name="Lucas S."/>
            <person name="Salamov A."/>
            <person name="McFadden G.I."/>
            <person name="Lane C.E."/>
            <person name="Keeling P.J."/>
            <person name="Gray M.W."/>
            <person name="Grigoriev I.V."/>
            <person name="Archibald J.M."/>
        </authorList>
    </citation>
    <scope>NUCLEOTIDE SEQUENCE</scope>
    <source>
        <strain evidence="3">CCMP2712</strain>
    </source>
</reference>
<dbReference type="AlphaFoldDB" id="L1J419"/>